<name>A0A4R2T0X0_9PAST</name>
<keyword evidence="2" id="KW-1185">Reference proteome</keyword>
<dbReference type="SUPFAM" id="SSF56752">
    <property type="entry name" value="D-aminoacid aminotransferase-like PLP-dependent enzymes"/>
    <property type="match status" value="1"/>
</dbReference>
<dbReference type="InterPro" id="IPR043132">
    <property type="entry name" value="BCAT-like_C"/>
</dbReference>
<gene>
    <name evidence="1" type="ORF">EDC44_10846</name>
</gene>
<protein>
    <submittedName>
        <fullName evidence="1">4-amino-4-deoxychorismate lyase</fullName>
    </submittedName>
</protein>
<evidence type="ECO:0000313" key="1">
    <source>
        <dbReference type="EMBL" id="TCP95545.1"/>
    </source>
</evidence>
<keyword evidence="1" id="KW-0456">Lyase</keyword>
<dbReference type="GO" id="GO:0016829">
    <property type="term" value="F:lyase activity"/>
    <property type="evidence" value="ECO:0007669"/>
    <property type="project" value="UniProtKB-KW"/>
</dbReference>
<dbReference type="InterPro" id="IPR043131">
    <property type="entry name" value="BCAT-like_N"/>
</dbReference>
<dbReference type="Gene3D" id="3.30.470.10">
    <property type="match status" value="1"/>
</dbReference>
<dbReference type="EMBL" id="SLYB01000008">
    <property type="protein sequence ID" value="TCP95545.1"/>
    <property type="molecule type" value="Genomic_DNA"/>
</dbReference>
<dbReference type="Proteomes" id="UP000295763">
    <property type="component" value="Unassembled WGS sequence"/>
</dbReference>
<organism evidence="1 2">
    <name type="scientific">Cricetibacter osteomyelitidis</name>
    <dbReference type="NCBI Taxonomy" id="1521931"/>
    <lineage>
        <taxon>Bacteria</taxon>
        <taxon>Pseudomonadati</taxon>
        <taxon>Pseudomonadota</taxon>
        <taxon>Gammaproteobacteria</taxon>
        <taxon>Pasteurellales</taxon>
        <taxon>Pasteurellaceae</taxon>
        <taxon>Cricetibacter</taxon>
    </lineage>
</organism>
<reference evidence="1 2" key="1">
    <citation type="submission" date="2019-03" db="EMBL/GenBank/DDBJ databases">
        <title>Genomic Encyclopedia of Type Strains, Phase IV (KMG-IV): sequencing the most valuable type-strain genomes for metagenomic binning, comparative biology and taxonomic classification.</title>
        <authorList>
            <person name="Goeker M."/>
        </authorList>
    </citation>
    <scope>NUCLEOTIDE SEQUENCE [LARGE SCALE GENOMIC DNA]</scope>
    <source>
        <strain evidence="1 2">DSM 28404</strain>
    </source>
</reference>
<comment type="caution">
    <text evidence="1">The sequence shown here is derived from an EMBL/GenBank/DDBJ whole genome shotgun (WGS) entry which is preliminary data.</text>
</comment>
<dbReference type="RefSeq" id="WP_131976119.1">
    <property type="nucleotide sequence ID" value="NZ_SLYB01000008.1"/>
</dbReference>
<dbReference type="Gene3D" id="3.20.10.10">
    <property type="entry name" value="D-amino Acid Aminotransferase, subunit A, domain 2"/>
    <property type="match status" value="1"/>
</dbReference>
<sequence length="190" mass="22458">MYPLFETIAFINGKPQNLAYHQARYEKSLFEFYGLAESAVNLAEILANPTALPSNELVRCRIDYNQYSQQIQFFPYKKRYIRTFQPVICDEIRYNLKFSDRTLLNQLYEKRGQSDEIMLIKQGMITDCTIGNLILKRQGEWFTPDTPLLQGTQRERLLQQQKIQLRHIPLKELDLFDEIRLINAMNGLDE</sequence>
<proteinExistence type="predicted"/>
<dbReference type="AlphaFoldDB" id="A0A4R2T0X0"/>
<dbReference type="InterPro" id="IPR001544">
    <property type="entry name" value="Aminotrans_IV"/>
</dbReference>
<accession>A0A4R2T0X0</accession>
<dbReference type="OrthoDB" id="1148709at2"/>
<evidence type="ECO:0000313" key="2">
    <source>
        <dbReference type="Proteomes" id="UP000295763"/>
    </source>
</evidence>
<dbReference type="InterPro" id="IPR036038">
    <property type="entry name" value="Aminotransferase-like"/>
</dbReference>
<dbReference type="Pfam" id="PF01063">
    <property type="entry name" value="Aminotran_4"/>
    <property type="match status" value="1"/>
</dbReference>